<evidence type="ECO:0000313" key="2">
    <source>
        <dbReference type="Proteomes" id="UP001642360"/>
    </source>
</evidence>
<organism evidence="1 2">
    <name type="scientific">Ilex paraguariensis</name>
    <name type="common">yerba mate</name>
    <dbReference type="NCBI Taxonomy" id="185542"/>
    <lineage>
        <taxon>Eukaryota</taxon>
        <taxon>Viridiplantae</taxon>
        <taxon>Streptophyta</taxon>
        <taxon>Embryophyta</taxon>
        <taxon>Tracheophyta</taxon>
        <taxon>Spermatophyta</taxon>
        <taxon>Magnoliopsida</taxon>
        <taxon>eudicotyledons</taxon>
        <taxon>Gunneridae</taxon>
        <taxon>Pentapetalae</taxon>
        <taxon>asterids</taxon>
        <taxon>campanulids</taxon>
        <taxon>Aquifoliales</taxon>
        <taxon>Aquifoliaceae</taxon>
        <taxon>Ilex</taxon>
    </lineage>
</organism>
<accession>A0ABC8QM17</accession>
<comment type="caution">
    <text evidence="1">The sequence shown here is derived from an EMBL/GenBank/DDBJ whole genome shotgun (WGS) entry which is preliminary data.</text>
</comment>
<keyword evidence="2" id="KW-1185">Reference proteome</keyword>
<dbReference type="EMBL" id="CAUOFW020000070">
    <property type="protein sequence ID" value="CAK9133568.1"/>
    <property type="molecule type" value="Genomic_DNA"/>
</dbReference>
<name>A0ABC8QM17_9AQUA</name>
<dbReference type="AlphaFoldDB" id="A0ABC8QM17"/>
<dbReference type="Proteomes" id="UP001642360">
    <property type="component" value="Unassembled WGS sequence"/>
</dbReference>
<proteinExistence type="predicted"/>
<reference evidence="1 2" key="1">
    <citation type="submission" date="2024-02" db="EMBL/GenBank/DDBJ databases">
        <authorList>
            <person name="Vignale AGUSTIN F."/>
            <person name="Sosa J E."/>
            <person name="Modenutti C."/>
        </authorList>
    </citation>
    <scope>NUCLEOTIDE SEQUENCE [LARGE SCALE GENOMIC DNA]</scope>
</reference>
<sequence length="81" mass="9128">MLRGRSEFSLDDDKGLMTIKVPPDKGYRSNNESLRNSKRIMVDIEDSEMEEPSNIPLNVVISPRSITRVDSRGNSVPNSHV</sequence>
<protein>
    <submittedName>
        <fullName evidence="1">Uncharacterized protein</fullName>
    </submittedName>
</protein>
<gene>
    <name evidence="1" type="ORF">ILEXP_LOCUS480</name>
</gene>
<evidence type="ECO:0000313" key="1">
    <source>
        <dbReference type="EMBL" id="CAK9133568.1"/>
    </source>
</evidence>